<keyword evidence="2" id="KW-1185">Reference proteome</keyword>
<dbReference type="RefSeq" id="WP_338253834.1">
    <property type="nucleotide sequence ID" value="NZ_BSRI01000002.1"/>
</dbReference>
<dbReference type="EMBL" id="BSRI01000002">
    <property type="protein sequence ID" value="GLV57792.1"/>
    <property type="molecule type" value="Genomic_DNA"/>
</dbReference>
<name>A0ABQ6FZ19_9CHLR</name>
<dbReference type="InterPro" id="IPR029016">
    <property type="entry name" value="GAF-like_dom_sf"/>
</dbReference>
<sequence length="248" mass="27529">MRSDEIDIPSAFYANVLNGSSTVPAGIRFWTLASLIIQQALTHLDPQRQGMALRIVRCMPPQADGKIYSLLECYGQGSPPWKNNLESQAVLQGVESLSGQAVTMHKVVALHPYDSEQATYTVNGTAGLHNVSAAAYPIQRSSQIAGCLTVSSLQANYFTPERHAVAQCYADLLAIVFDSQEFYEAHRIYLHLMPAPDEQRKYLATFKQRVAALLSEGSGQRQQIDTRLAEMRTWQQFETEFLAMDGDA</sequence>
<organism evidence="1 2">
    <name type="scientific">Dictyobacter halimunensis</name>
    <dbReference type="NCBI Taxonomy" id="3026934"/>
    <lineage>
        <taxon>Bacteria</taxon>
        <taxon>Bacillati</taxon>
        <taxon>Chloroflexota</taxon>
        <taxon>Ktedonobacteria</taxon>
        <taxon>Ktedonobacterales</taxon>
        <taxon>Dictyobacteraceae</taxon>
        <taxon>Dictyobacter</taxon>
    </lineage>
</organism>
<evidence type="ECO:0000313" key="2">
    <source>
        <dbReference type="Proteomes" id="UP001344906"/>
    </source>
</evidence>
<reference evidence="1 2" key="1">
    <citation type="submission" date="2023-02" db="EMBL/GenBank/DDBJ databases">
        <title>Dictyobacter halimunensis sp. nov., a new member of the class Ktedonobacteria from forest soil in a geothermal area.</title>
        <authorList>
            <person name="Rachmania M.K."/>
            <person name="Ningsih F."/>
            <person name="Sakai Y."/>
            <person name="Yabe S."/>
            <person name="Yokota A."/>
            <person name="Sjamsuridzal W."/>
        </authorList>
    </citation>
    <scope>NUCLEOTIDE SEQUENCE [LARGE SCALE GENOMIC DNA]</scope>
    <source>
        <strain evidence="1 2">S3.2.2.5</strain>
    </source>
</reference>
<dbReference type="SUPFAM" id="SSF55781">
    <property type="entry name" value="GAF domain-like"/>
    <property type="match status" value="1"/>
</dbReference>
<gene>
    <name evidence="1" type="ORF">KDH_46270</name>
</gene>
<comment type="caution">
    <text evidence="1">The sequence shown here is derived from an EMBL/GenBank/DDBJ whole genome shotgun (WGS) entry which is preliminary data.</text>
</comment>
<dbReference type="Gene3D" id="3.30.450.40">
    <property type="match status" value="1"/>
</dbReference>
<evidence type="ECO:0000313" key="1">
    <source>
        <dbReference type="EMBL" id="GLV57792.1"/>
    </source>
</evidence>
<proteinExistence type="predicted"/>
<evidence type="ECO:0008006" key="3">
    <source>
        <dbReference type="Google" id="ProtNLM"/>
    </source>
</evidence>
<accession>A0ABQ6FZ19</accession>
<protein>
    <recommendedName>
        <fullName evidence="3">GAF domain-containing protein</fullName>
    </recommendedName>
</protein>
<dbReference type="Proteomes" id="UP001344906">
    <property type="component" value="Unassembled WGS sequence"/>
</dbReference>